<dbReference type="InterPro" id="IPR020058">
    <property type="entry name" value="Glu/Gln-tRNA-synth_Ib_cat-dom"/>
</dbReference>
<keyword evidence="4 5" id="KW-0030">Aminoacyl-tRNA synthetase</keyword>
<name>A0ABX0XQI9_9SPHN</name>
<reference evidence="7 8" key="1">
    <citation type="submission" date="2020-03" db="EMBL/GenBank/DDBJ databases">
        <title>Genomic Encyclopedia of Type Strains, Phase IV (KMG-IV): sequencing the most valuable type-strain genomes for metagenomic binning, comparative biology and taxonomic classification.</title>
        <authorList>
            <person name="Goeker M."/>
        </authorList>
    </citation>
    <scope>NUCLEOTIDE SEQUENCE [LARGE SCALE GENOMIC DNA]</scope>
    <source>
        <strain evidence="7 8">DSM 27651</strain>
    </source>
</reference>
<evidence type="ECO:0000256" key="3">
    <source>
        <dbReference type="ARBA" id="ARBA00022840"/>
    </source>
</evidence>
<dbReference type="PANTHER" id="PTHR43311:SF1">
    <property type="entry name" value="GLUTAMYL-Q TRNA(ASP) SYNTHETASE"/>
    <property type="match status" value="1"/>
</dbReference>
<comment type="caution">
    <text evidence="7">The sequence shown here is derived from an EMBL/GenBank/DDBJ whole genome shotgun (WGS) entry which is preliminary data.</text>
</comment>
<dbReference type="GO" id="GO:0016874">
    <property type="term" value="F:ligase activity"/>
    <property type="evidence" value="ECO:0007669"/>
    <property type="project" value="UniProtKB-KW"/>
</dbReference>
<evidence type="ECO:0000313" key="8">
    <source>
        <dbReference type="Proteomes" id="UP000734218"/>
    </source>
</evidence>
<sequence>MAHDVARAAGGRFLLRIEDIDGSRSRPEHVAGIHADLAWLELEPDAPPVLQSTRLPVYRAVLDKLRGAGLIYPCFCTRADIAASTSAPHGTAAVYPGTCRHLDPADRDERVATMAHAWRLDMAEALARTGPLRWHDLAVGPIDARPDLAGDVVLARKDAPASYHLAATIDDAWQEIGIVVRGQDLFAATHVHRLLQALLDLPTPAYAHHPLVRGADGRRLAKRDGAAALADLRERGEDAEALKMQLRQTMREAGFDPRPSYI</sequence>
<keyword evidence="8" id="KW-1185">Reference proteome</keyword>
<dbReference type="PANTHER" id="PTHR43311">
    <property type="entry name" value="GLUTAMATE--TRNA LIGASE"/>
    <property type="match status" value="1"/>
</dbReference>
<dbReference type="EC" id="6.1.1.-" evidence="7"/>
<evidence type="ECO:0000256" key="2">
    <source>
        <dbReference type="ARBA" id="ARBA00022741"/>
    </source>
</evidence>
<evidence type="ECO:0000256" key="1">
    <source>
        <dbReference type="ARBA" id="ARBA00022598"/>
    </source>
</evidence>
<proteinExistence type="inferred from homology"/>
<dbReference type="Proteomes" id="UP000734218">
    <property type="component" value="Unassembled WGS sequence"/>
</dbReference>
<evidence type="ECO:0000313" key="7">
    <source>
        <dbReference type="EMBL" id="NJC34982.1"/>
    </source>
</evidence>
<dbReference type="Gene3D" id="3.40.50.620">
    <property type="entry name" value="HUPs"/>
    <property type="match status" value="1"/>
</dbReference>
<dbReference type="SUPFAM" id="SSF52374">
    <property type="entry name" value="Nucleotidylyl transferase"/>
    <property type="match status" value="1"/>
</dbReference>
<comment type="similarity">
    <text evidence="5">Belongs to the class-I aminoacyl-tRNA synthetase family.</text>
</comment>
<evidence type="ECO:0000259" key="6">
    <source>
        <dbReference type="Pfam" id="PF00749"/>
    </source>
</evidence>
<keyword evidence="5" id="KW-0648">Protein biosynthesis</keyword>
<dbReference type="EMBL" id="JAATJE010000002">
    <property type="protein sequence ID" value="NJC34982.1"/>
    <property type="molecule type" value="Genomic_DNA"/>
</dbReference>
<dbReference type="InterPro" id="IPR049940">
    <property type="entry name" value="GluQ/Sye"/>
</dbReference>
<organism evidence="7 8">
    <name type="scientific">Sphingomonas jejuensis</name>
    <dbReference type="NCBI Taxonomy" id="904715"/>
    <lineage>
        <taxon>Bacteria</taxon>
        <taxon>Pseudomonadati</taxon>
        <taxon>Pseudomonadota</taxon>
        <taxon>Alphaproteobacteria</taxon>
        <taxon>Sphingomonadales</taxon>
        <taxon>Sphingomonadaceae</taxon>
        <taxon>Sphingomonas</taxon>
    </lineage>
</organism>
<dbReference type="NCBIfam" id="NF004315">
    <property type="entry name" value="PRK05710.1-4"/>
    <property type="match status" value="1"/>
</dbReference>
<evidence type="ECO:0000256" key="5">
    <source>
        <dbReference type="RuleBase" id="RU363037"/>
    </source>
</evidence>
<keyword evidence="2 5" id="KW-0547">Nucleotide-binding</keyword>
<keyword evidence="1 5" id="KW-0436">Ligase</keyword>
<accession>A0ABX0XQI9</accession>
<gene>
    <name evidence="7" type="ORF">GGR88_002496</name>
</gene>
<protein>
    <submittedName>
        <fullName evidence="7">Glutamyl-Q tRNA(Asp) synthetase</fullName>
        <ecNumber evidence="7">6.1.1.-</ecNumber>
    </submittedName>
</protein>
<feature type="domain" description="Glutamyl/glutaminyl-tRNA synthetase class Ib catalytic" evidence="6">
    <location>
        <begin position="5"/>
        <end position="243"/>
    </location>
</feature>
<dbReference type="InterPro" id="IPR014729">
    <property type="entry name" value="Rossmann-like_a/b/a_fold"/>
</dbReference>
<keyword evidence="3 5" id="KW-0067">ATP-binding</keyword>
<dbReference type="Pfam" id="PF00749">
    <property type="entry name" value="tRNA-synt_1c"/>
    <property type="match status" value="1"/>
</dbReference>
<evidence type="ECO:0000256" key="4">
    <source>
        <dbReference type="ARBA" id="ARBA00023146"/>
    </source>
</evidence>